<feature type="transmembrane region" description="Helical" evidence="9">
    <location>
        <begin position="642"/>
        <end position="661"/>
    </location>
</feature>
<dbReference type="SMART" id="SM00382">
    <property type="entry name" value="AAA"/>
    <property type="match status" value="2"/>
</dbReference>
<dbReference type="OrthoDB" id="6500128at2759"/>
<evidence type="ECO:0000256" key="7">
    <source>
        <dbReference type="ARBA" id="ARBA00022989"/>
    </source>
</evidence>
<dbReference type="Proteomes" id="UP000187209">
    <property type="component" value="Unassembled WGS sequence"/>
</dbReference>
<feature type="transmembrane region" description="Helical" evidence="9">
    <location>
        <begin position="194"/>
        <end position="216"/>
    </location>
</feature>
<keyword evidence="5" id="KW-0547">Nucleotide-binding</keyword>
<sequence length="1191" mass="134709">MELQDLKVKPDKKVYVKLEEPRPPSCFSRVLFTFIYPLLKFSGTSSIKNEDTFPLPHSEYVINEKLSPYIGKHKLLSSLFRANSALIIFIILSGYITVLLTFAGPVYMQLLMGYLEDPNRSFRYGLILAISFSIFVFLYPLVLSNRAFYTDLLVLRVRNSIFNIVYNKTLQSTNIPEGVGVNLLQIDTSKVTRFFYMMGYLFNVPLQIGIAIFLIYNQVGSAVWVGLGTMASAMTINFFLASRCKRLNEDMMKIRDERMERSTELLTEIKMIKAYSWENSFLERIQEIRKRELGKTQAYNLLYSFNIFYLWTLPSLITVSVLAYYTLVMEEELNSSKTFVTLTTLLLLQEPLRSVPSIISGVVQFLVSSRRIQELLDSSEFVQLNNDKRISMKDCDFAYGDKKVLKGINLEIQDGEFLAVIGQVGCGKSSLLLGLMGEIPLLNGDLKVNTDIAYAPSLDSWLLNASIRENILMGLDFNENWYWQVIEACCLLADFKSLPAGDSTEIGERGINLSGGQKARVNLARAVYSNKQVLLLDDPLSSVDNNVANHIFKKCFLTLLKGKTRILVTHRHNFLDKVDRVIELKDGEIIRTFSGIIGEEEIINEQGEVVTGNEKTSKLIEEEDRETGEVDREVYLEYSRLAGSYIWVTLAVICMALWLSTRMLGDIYLKDWANSPSETSFYLPLYIVLKIGGCIFVLFRSILLVGILSIKASFAAHERLMKSFLRAPINLFYDITPLGRILNRLSKDLNTIDEELAFSIGTVIAQCCQALSCILMSLIFIPYLVVFIPFLLLPTKRIGYIYKRASRELTRLESISRSPILNNYKQTLNGAKFVRVFGQIENFIKNNHRLIDMNSRINYSLNACRSWLSLYLGLLSSFLLSALFWAGILMAESIPVGVIGLCLTYMIPLPEEVGDFIVSLTNLENNMVSVERVKSYMSIVSEHDLQTPKDKSLSYWPSSPSISFRKVHMRYRPNTEEVLKGLNFDIPPGLRVGITGRTGSGKSSIFLALLRLVEIESGIITIDGINIALLGLQKLRQSITLIPQDPLVFNGTLKVNLDPLGQFHETVIKKVIDEVQLKFSLDYEIKNGGQNISIGERQLISLSRAMICNTKILLFDETTAGIDPEMDRKIQNIISNKFKGCTLLTIAHRLGTILENDLVLLLADGKLKEMGSPKDLLAYDSEFASLTKIMH</sequence>
<dbReference type="CDD" id="cd03250">
    <property type="entry name" value="ABCC_MRP_domain1"/>
    <property type="match status" value="1"/>
</dbReference>
<proteinExistence type="predicted"/>
<feature type="transmembrane region" description="Helical" evidence="9">
    <location>
        <begin position="124"/>
        <end position="143"/>
    </location>
</feature>
<dbReference type="FunFam" id="1.20.1560.10:FF:000013">
    <property type="entry name" value="ABC transporter C family member 2"/>
    <property type="match status" value="1"/>
</dbReference>
<evidence type="ECO:0000256" key="5">
    <source>
        <dbReference type="ARBA" id="ARBA00022741"/>
    </source>
</evidence>
<evidence type="ECO:0000256" key="6">
    <source>
        <dbReference type="ARBA" id="ARBA00022840"/>
    </source>
</evidence>
<protein>
    <submittedName>
        <fullName evidence="12">Uncharacterized protein</fullName>
    </submittedName>
</protein>
<dbReference type="AlphaFoldDB" id="A0A1R2CP24"/>
<keyword evidence="7 9" id="KW-1133">Transmembrane helix</keyword>
<dbReference type="GO" id="GO:0005524">
    <property type="term" value="F:ATP binding"/>
    <property type="evidence" value="ECO:0007669"/>
    <property type="project" value="UniProtKB-KW"/>
</dbReference>
<feature type="domain" description="ABC transmembrane type-1" evidence="11">
    <location>
        <begin position="88"/>
        <end position="364"/>
    </location>
</feature>
<dbReference type="InterPro" id="IPR050173">
    <property type="entry name" value="ABC_transporter_C-like"/>
</dbReference>
<dbReference type="CDD" id="cd18580">
    <property type="entry name" value="ABC_6TM_ABCC_D2"/>
    <property type="match status" value="1"/>
</dbReference>
<dbReference type="CDD" id="cd18579">
    <property type="entry name" value="ABC_6TM_ABCC_D1"/>
    <property type="match status" value="1"/>
</dbReference>
<evidence type="ECO:0000313" key="13">
    <source>
        <dbReference type="Proteomes" id="UP000187209"/>
    </source>
</evidence>
<comment type="caution">
    <text evidence="12">The sequence shown here is derived from an EMBL/GenBank/DDBJ whole genome shotgun (WGS) entry which is preliminary data.</text>
</comment>
<gene>
    <name evidence="12" type="ORF">SteCoe_6819</name>
</gene>
<evidence type="ECO:0000256" key="4">
    <source>
        <dbReference type="ARBA" id="ARBA00022737"/>
    </source>
</evidence>
<dbReference type="GO" id="GO:0140359">
    <property type="term" value="F:ABC-type transporter activity"/>
    <property type="evidence" value="ECO:0007669"/>
    <property type="project" value="InterPro"/>
</dbReference>
<dbReference type="Pfam" id="PF00005">
    <property type="entry name" value="ABC_tran"/>
    <property type="match status" value="2"/>
</dbReference>
<dbReference type="GO" id="GO:0016020">
    <property type="term" value="C:membrane"/>
    <property type="evidence" value="ECO:0007669"/>
    <property type="project" value="UniProtKB-SubCell"/>
</dbReference>
<evidence type="ECO:0000256" key="3">
    <source>
        <dbReference type="ARBA" id="ARBA00022692"/>
    </source>
</evidence>
<evidence type="ECO:0000256" key="8">
    <source>
        <dbReference type="ARBA" id="ARBA00023136"/>
    </source>
</evidence>
<evidence type="ECO:0000256" key="2">
    <source>
        <dbReference type="ARBA" id="ARBA00022448"/>
    </source>
</evidence>
<keyword evidence="8 9" id="KW-0472">Membrane</keyword>
<evidence type="ECO:0000313" key="12">
    <source>
        <dbReference type="EMBL" id="OMJ90742.1"/>
    </source>
</evidence>
<dbReference type="SUPFAM" id="SSF52540">
    <property type="entry name" value="P-loop containing nucleoside triphosphate hydrolases"/>
    <property type="match status" value="2"/>
</dbReference>
<dbReference type="FunFam" id="3.40.50.300:FF:000630">
    <property type="entry name" value="ATP-binding cassette (ABC) transporter, putative"/>
    <property type="match status" value="1"/>
</dbReference>
<dbReference type="PROSITE" id="PS00211">
    <property type="entry name" value="ABC_TRANSPORTER_1"/>
    <property type="match status" value="1"/>
</dbReference>
<keyword evidence="13" id="KW-1185">Reference proteome</keyword>
<feature type="domain" description="ABC transporter" evidence="10">
    <location>
        <begin position="962"/>
        <end position="1189"/>
    </location>
</feature>
<dbReference type="PROSITE" id="PS50893">
    <property type="entry name" value="ABC_TRANSPORTER_2"/>
    <property type="match status" value="2"/>
</dbReference>
<dbReference type="SUPFAM" id="SSF90123">
    <property type="entry name" value="ABC transporter transmembrane region"/>
    <property type="match status" value="2"/>
</dbReference>
<organism evidence="12 13">
    <name type="scientific">Stentor coeruleus</name>
    <dbReference type="NCBI Taxonomy" id="5963"/>
    <lineage>
        <taxon>Eukaryota</taxon>
        <taxon>Sar</taxon>
        <taxon>Alveolata</taxon>
        <taxon>Ciliophora</taxon>
        <taxon>Postciliodesmatophora</taxon>
        <taxon>Heterotrichea</taxon>
        <taxon>Heterotrichida</taxon>
        <taxon>Stentoridae</taxon>
        <taxon>Stentor</taxon>
    </lineage>
</organism>
<feature type="transmembrane region" description="Helical" evidence="9">
    <location>
        <begin position="681"/>
        <end position="703"/>
    </location>
</feature>
<dbReference type="InterPro" id="IPR003439">
    <property type="entry name" value="ABC_transporter-like_ATP-bd"/>
</dbReference>
<keyword evidence="2" id="KW-0813">Transport</keyword>
<dbReference type="Gene3D" id="3.40.50.300">
    <property type="entry name" value="P-loop containing nucleotide triphosphate hydrolases"/>
    <property type="match status" value="2"/>
</dbReference>
<keyword evidence="3 9" id="KW-0812">Transmembrane</keyword>
<feature type="transmembrane region" description="Helical" evidence="9">
    <location>
        <begin position="868"/>
        <end position="891"/>
    </location>
</feature>
<evidence type="ECO:0000256" key="1">
    <source>
        <dbReference type="ARBA" id="ARBA00004141"/>
    </source>
</evidence>
<dbReference type="FunFam" id="3.40.50.300:FF:000997">
    <property type="entry name" value="Multidrug resistance-associated protein 1"/>
    <property type="match status" value="1"/>
</dbReference>
<feature type="domain" description="ABC transmembrane type-1" evidence="11">
    <location>
        <begin position="650"/>
        <end position="925"/>
    </location>
</feature>
<dbReference type="CDD" id="cd03244">
    <property type="entry name" value="ABCC_MRP_domain2"/>
    <property type="match status" value="1"/>
</dbReference>
<evidence type="ECO:0000259" key="10">
    <source>
        <dbReference type="PROSITE" id="PS50893"/>
    </source>
</evidence>
<dbReference type="PROSITE" id="PS50929">
    <property type="entry name" value="ABC_TM1F"/>
    <property type="match status" value="2"/>
</dbReference>
<dbReference type="GO" id="GO:0016887">
    <property type="term" value="F:ATP hydrolysis activity"/>
    <property type="evidence" value="ECO:0007669"/>
    <property type="project" value="InterPro"/>
</dbReference>
<dbReference type="Gene3D" id="1.20.1560.10">
    <property type="entry name" value="ABC transporter type 1, transmembrane domain"/>
    <property type="match status" value="2"/>
</dbReference>
<dbReference type="Pfam" id="PF00664">
    <property type="entry name" value="ABC_membrane"/>
    <property type="match status" value="2"/>
</dbReference>
<accession>A0A1R2CP24</accession>
<dbReference type="InterPro" id="IPR003593">
    <property type="entry name" value="AAA+_ATPase"/>
</dbReference>
<dbReference type="InterPro" id="IPR044746">
    <property type="entry name" value="ABCC_6TM_D1"/>
</dbReference>
<feature type="transmembrane region" description="Helical" evidence="9">
    <location>
        <begin position="763"/>
        <end position="793"/>
    </location>
</feature>
<feature type="transmembrane region" description="Helical" evidence="9">
    <location>
        <begin position="222"/>
        <end position="242"/>
    </location>
</feature>
<dbReference type="InterPro" id="IPR027417">
    <property type="entry name" value="P-loop_NTPase"/>
</dbReference>
<dbReference type="EMBL" id="MPUH01000096">
    <property type="protein sequence ID" value="OMJ90742.1"/>
    <property type="molecule type" value="Genomic_DNA"/>
</dbReference>
<feature type="domain" description="ABC transporter" evidence="10">
    <location>
        <begin position="390"/>
        <end position="611"/>
    </location>
</feature>
<feature type="transmembrane region" description="Helical" evidence="9">
    <location>
        <begin position="299"/>
        <end position="325"/>
    </location>
</feature>
<evidence type="ECO:0000256" key="9">
    <source>
        <dbReference type="SAM" id="Phobius"/>
    </source>
</evidence>
<dbReference type="PANTHER" id="PTHR24223">
    <property type="entry name" value="ATP-BINDING CASSETTE SUB-FAMILY C"/>
    <property type="match status" value="1"/>
</dbReference>
<dbReference type="InterPro" id="IPR036640">
    <property type="entry name" value="ABC1_TM_sf"/>
</dbReference>
<comment type="subcellular location">
    <subcellularLocation>
        <location evidence="1">Membrane</location>
        <topology evidence="1">Multi-pass membrane protein</topology>
    </subcellularLocation>
</comment>
<dbReference type="InterPro" id="IPR011527">
    <property type="entry name" value="ABC1_TM_dom"/>
</dbReference>
<evidence type="ECO:0000259" key="11">
    <source>
        <dbReference type="PROSITE" id="PS50929"/>
    </source>
</evidence>
<feature type="transmembrane region" description="Helical" evidence="9">
    <location>
        <begin position="82"/>
        <end position="104"/>
    </location>
</feature>
<keyword evidence="6" id="KW-0067">ATP-binding</keyword>
<dbReference type="InterPro" id="IPR044726">
    <property type="entry name" value="ABCC_6TM_D2"/>
</dbReference>
<dbReference type="InterPro" id="IPR017871">
    <property type="entry name" value="ABC_transporter-like_CS"/>
</dbReference>
<keyword evidence="4" id="KW-0677">Repeat</keyword>
<reference evidence="12 13" key="1">
    <citation type="submission" date="2016-11" db="EMBL/GenBank/DDBJ databases">
        <title>The macronuclear genome of Stentor coeruleus: a giant cell with tiny introns.</title>
        <authorList>
            <person name="Slabodnick M."/>
            <person name="Ruby J.G."/>
            <person name="Reiff S.B."/>
            <person name="Swart E.C."/>
            <person name="Gosai S."/>
            <person name="Prabakaran S."/>
            <person name="Witkowska E."/>
            <person name="Larue G.E."/>
            <person name="Fisher S."/>
            <person name="Freeman R.M."/>
            <person name="Gunawardena J."/>
            <person name="Chu W."/>
            <person name="Stover N.A."/>
            <person name="Gregory B.D."/>
            <person name="Nowacki M."/>
            <person name="Derisi J."/>
            <person name="Roy S.W."/>
            <person name="Marshall W.F."/>
            <person name="Sood P."/>
        </authorList>
    </citation>
    <scope>NUCLEOTIDE SEQUENCE [LARGE SCALE GENOMIC DNA]</scope>
    <source>
        <strain evidence="12">WM001</strain>
    </source>
</reference>
<name>A0A1R2CP24_9CILI</name>